<dbReference type="Pfam" id="PF00076">
    <property type="entry name" value="RRM_1"/>
    <property type="match status" value="1"/>
</dbReference>
<dbReference type="VEuPathDB" id="TrichDB:TVAGG3_0385310"/>
<evidence type="ECO:0000256" key="3">
    <source>
        <dbReference type="SAM" id="MobiDB-lite"/>
    </source>
</evidence>
<name>A2DQ55_TRIV3</name>
<reference evidence="5" key="1">
    <citation type="submission" date="2006-10" db="EMBL/GenBank/DDBJ databases">
        <authorList>
            <person name="Amadeo P."/>
            <person name="Zhao Q."/>
            <person name="Wortman J."/>
            <person name="Fraser-Liggett C."/>
            <person name="Carlton J."/>
        </authorList>
    </citation>
    <scope>NUCLEOTIDE SEQUENCE</scope>
    <source>
        <strain evidence="5">G3</strain>
    </source>
</reference>
<dbReference type="CDD" id="cd00590">
    <property type="entry name" value="RRM_SF"/>
    <property type="match status" value="1"/>
</dbReference>
<dbReference type="AlphaFoldDB" id="A2DQ55"/>
<dbReference type="OrthoDB" id="439808at2759"/>
<dbReference type="GO" id="GO:0003723">
    <property type="term" value="F:RNA binding"/>
    <property type="evidence" value="ECO:0007669"/>
    <property type="project" value="UniProtKB-UniRule"/>
</dbReference>
<dbReference type="InterPro" id="IPR012677">
    <property type="entry name" value="Nucleotide-bd_a/b_plait_sf"/>
</dbReference>
<feature type="region of interest" description="Disordered" evidence="3">
    <location>
        <begin position="84"/>
        <end position="196"/>
    </location>
</feature>
<dbReference type="SMART" id="SM00360">
    <property type="entry name" value="RRM"/>
    <property type="match status" value="1"/>
</dbReference>
<sequence>MGKQILQLELTNLSFLVTEEELKEAFSKCDNLTDIKIHKNSVGLSKGRGTIKFSKISSAKQALNTVNNLKLKGRQVKGNLFVIQKPQPPKSTSTANLNAQNLPPPMLRPSPPPQNQSRISPPPLPSQQRFPRERSRSPLYQMLDDRVRGDSPRRRERDYRDPYRREIDDRDFRDRDDRLRPSRDRDDDRDRRHDRR</sequence>
<dbReference type="KEGG" id="tva:4775499"/>
<feature type="domain" description="RRM" evidence="4">
    <location>
        <begin position="6"/>
        <end position="77"/>
    </location>
</feature>
<protein>
    <recommendedName>
        <fullName evidence="4">RRM domain-containing protein</fullName>
    </recommendedName>
</protein>
<proteinExistence type="predicted"/>
<evidence type="ECO:0000259" key="4">
    <source>
        <dbReference type="PROSITE" id="PS50102"/>
    </source>
</evidence>
<reference evidence="5" key="2">
    <citation type="journal article" date="2007" name="Science">
        <title>Draft genome sequence of the sexually transmitted pathogen Trichomonas vaginalis.</title>
        <authorList>
            <person name="Carlton J.M."/>
            <person name="Hirt R.P."/>
            <person name="Silva J.C."/>
            <person name="Delcher A.L."/>
            <person name="Schatz M."/>
            <person name="Zhao Q."/>
            <person name="Wortman J.R."/>
            <person name="Bidwell S.L."/>
            <person name="Alsmark U.C.M."/>
            <person name="Besteiro S."/>
            <person name="Sicheritz-Ponten T."/>
            <person name="Noel C.J."/>
            <person name="Dacks J.B."/>
            <person name="Foster P.G."/>
            <person name="Simillion C."/>
            <person name="Van de Peer Y."/>
            <person name="Miranda-Saavedra D."/>
            <person name="Barton G.J."/>
            <person name="Westrop G.D."/>
            <person name="Mueller S."/>
            <person name="Dessi D."/>
            <person name="Fiori P.L."/>
            <person name="Ren Q."/>
            <person name="Paulsen I."/>
            <person name="Zhang H."/>
            <person name="Bastida-Corcuera F.D."/>
            <person name="Simoes-Barbosa A."/>
            <person name="Brown M.T."/>
            <person name="Hayes R.D."/>
            <person name="Mukherjee M."/>
            <person name="Okumura C.Y."/>
            <person name="Schneider R."/>
            <person name="Smith A.J."/>
            <person name="Vanacova S."/>
            <person name="Villalvazo M."/>
            <person name="Haas B.J."/>
            <person name="Pertea M."/>
            <person name="Feldblyum T.V."/>
            <person name="Utterback T.R."/>
            <person name="Shu C.L."/>
            <person name="Osoegawa K."/>
            <person name="de Jong P.J."/>
            <person name="Hrdy I."/>
            <person name="Horvathova L."/>
            <person name="Zubacova Z."/>
            <person name="Dolezal P."/>
            <person name="Malik S.B."/>
            <person name="Logsdon J.M. Jr."/>
            <person name="Henze K."/>
            <person name="Gupta A."/>
            <person name="Wang C.C."/>
            <person name="Dunne R.L."/>
            <person name="Upcroft J.A."/>
            <person name="Upcroft P."/>
            <person name="White O."/>
            <person name="Salzberg S.L."/>
            <person name="Tang P."/>
            <person name="Chiu C.-H."/>
            <person name="Lee Y.-S."/>
            <person name="Embley T.M."/>
            <person name="Coombs G.H."/>
            <person name="Mottram J.C."/>
            <person name="Tachezy J."/>
            <person name="Fraser-Liggett C.M."/>
            <person name="Johnson P.J."/>
        </authorList>
    </citation>
    <scope>NUCLEOTIDE SEQUENCE [LARGE SCALE GENOMIC DNA]</scope>
    <source>
        <strain evidence="5">G3</strain>
    </source>
</reference>
<dbReference type="SUPFAM" id="SSF54928">
    <property type="entry name" value="RNA-binding domain, RBD"/>
    <property type="match status" value="1"/>
</dbReference>
<dbReference type="RefSeq" id="XP_001329617.1">
    <property type="nucleotide sequence ID" value="XM_001329582.1"/>
</dbReference>
<feature type="compositionally biased region" description="Pro residues" evidence="3">
    <location>
        <begin position="102"/>
        <end position="125"/>
    </location>
</feature>
<dbReference type="Proteomes" id="UP000001542">
    <property type="component" value="Unassembled WGS sequence"/>
</dbReference>
<evidence type="ECO:0000256" key="2">
    <source>
        <dbReference type="PROSITE-ProRule" id="PRU00176"/>
    </source>
</evidence>
<dbReference type="InParanoid" id="A2DQ55"/>
<dbReference type="STRING" id="5722.A2DQ55"/>
<dbReference type="SMR" id="A2DQ55"/>
<evidence type="ECO:0000256" key="1">
    <source>
        <dbReference type="ARBA" id="ARBA00022884"/>
    </source>
</evidence>
<evidence type="ECO:0000313" key="6">
    <source>
        <dbReference type="Proteomes" id="UP000001542"/>
    </source>
</evidence>
<dbReference type="PANTHER" id="PTHR15481:SF0">
    <property type="entry name" value="LD23870P-RELATED"/>
    <property type="match status" value="1"/>
</dbReference>
<gene>
    <name evidence="5" type="ORF">TVAG_494240</name>
</gene>
<keyword evidence="6" id="KW-1185">Reference proteome</keyword>
<dbReference type="PROSITE" id="PS50102">
    <property type="entry name" value="RRM"/>
    <property type="match status" value="1"/>
</dbReference>
<accession>A2DQ55</accession>
<feature type="compositionally biased region" description="Basic and acidic residues" evidence="3">
    <location>
        <begin position="143"/>
        <end position="196"/>
    </location>
</feature>
<dbReference type="InterPro" id="IPR035979">
    <property type="entry name" value="RBD_domain_sf"/>
</dbReference>
<dbReference type="EMBL" id="DS113230">
    <property type="protein sequence ID" value="EAY17482.1"/>
    <property type="molecule type" value="Genomic_DNA"/>
</dbReference>
<keyword evidence="1 2" id="KW-0694">RNA-binding</keyword>
<evidence type="ECO:0000313" key="5">
    <source>
        <dbReference type="EMBL" id="EAY17482.1"/>
    </source>
</evidence>
<dbReference type="PANTHER" id="PTHR15481">
    <property type="entry name" value="RIBONUCLEIC ACID BINDING PROTEIN S1"/>
    <property type="match status" value="1"/>
</dbReference>
<organism evidence="5 6">
    <name type="scientific">Trichomonas vaginalis (strain ATCC PRA-98 / G3)</name>
    <dbReference type="NCBI Taxonomy" id="412133"/>
    <lineage>
        <taxon>Eukaryota</taxon>
        <taxon>Metamonada</taxon>
        <taxon>Parabasalia</taxon>
        <taxon>Trichomonadida</taxon>
        <taxon>Trichomonadidae</taxon>
        <taxon>Trichomonas</taxon>
    </lineage>
</organism>
<dbReference type="InterPro" id="IPR000504">
    <property type="entry name" value="RRM_dom"/>
</dbReference>
<feature type="compositionally biased region" description="Polar residues" evidence="3">
    <location>
        <begin position="90"/>
        <end position="101"/>
    </location>
</feature>
<dbReference type="Gene3D" id="3.30.70.330">
    <property type="match status" value="1"/>
</dbReference>
<dbReference type="VEuPathDB" id="TrichDB:TVAG_494240"/>